<organism evidence="9 10">
    <name type="scientific">Pseudomonas oryzae</name>
    <dbReference type="NCBI Taxonomy" id="1392877"/>
    <lineage>
        <taxon>Bacteria</taxon>
        <taxon>Pseudomonadati</taxon>
        <taxon>Pseudomonadota</taxon>
        <taxon>Gammaproteobacteria</taxon>
        <taxon>Pseudomonadales</taxon>
        <taxon>Pseudomonadaceae</taxon>
        <taxon>Pseudomonas</taxon>
    </lineage>
</organism>
<feature type="domain" description="EamA" evidence="8">
    <location>
        <begin position="7"/>
        <end position="141"/>
    </location>
</feature>
<keyword evidence="5 6" id="KW-0472">Membrane</keyword>
<accession>A0A1H1Z3Q1</accession>
<evidence type="ECO:0000313" key="10">
    <source>
        <dbReference type="Proteomes" id="UP000243359"/>
    </source>
</evidence>
<feature type="signal peptide" evidence="7">
    <location>
        <begin position="1"/>
        <end position="20"/>
    </location>
</feature>
<evidence type="ECO:0000256" key="4">
    <source>
        <dbReference type="ARBA" id="ARBA00022989"/>
    </source>
</evidence>
<dbReference type="Proteomes" id="UP000243359">
    <property type="component" value="Chromosome I"/>
</dbReference>
<feature type="transmembrane region" description="Helical" evidence="6">
    <location>
        <begin position="252"/>
        <end position="271"/>
    </location>
</feature>
<feature type="transmembrane region" description="Helical" evidence="6">
    <location>
        <begin position="97"/>
        <end position="119"/>
    </location>
</feature>
<evidence type="ECO:0000256" key="6">
    <source>
        <dbReference type="SAM" id="Phobius"/>
    </source>
</evidence>
<dbReference type="Gene3D" id="1.10.3730.20">
    <property type="match status" value="1"/>
</dbReference>
<feature type="domain" description="EamA" evidence="8">
    <location>
        <begin position="156"/>
        <end position="294"/>
    </location>
</feature>
<dbReference type="SUPFAM" id="SSF103481">
    <property type="entry name" value="Multidrug resistance efflux transporter EmrE"/>
    <property type="match status" value="2"/>
</dbReference>
<feature type="transmembrane region" description="Helical" evidence="6">
    <location>
        <begin position="219"/>
        <end position="240"/>
    </location>
</feature>
<dbReference type="Pfam" id="PF00892">
    <property type="entry name" value="EamA"/>
    <property type="match status" value="2"/>
</dbReference>
<protein>
    <submittedName>
        <fullName evidence="9">EamA-like transporter family protein</fullName>
    </submittedName>
</protein>
<dbReference type="RefSeq" id="WP_090351717.1">
    <property type="nucleotide sequence ID" value="NZ_LT629751.1"/>
</dbReference>
<dbReference type="AlphaFoldDB" id="A0A1H1Z3Q1"/>
<keyword evidence="10" id="KW-1185">Reference proteome</keyword>
<proteinExistence type="predicted"/>
<evidence type="ECO:0000256" key="3">
    <source>
        <dbReference type="ARBA" id="ARBA00022692"/>
    </source>
</evidence>
<dbReference type="GO" id="GO:0005886">
    <property type="term" value="C:plasma membrane"/>
    <property type="evidence" value="ECO:0007669"/>
    <property type="project" value="UniProtKB-SubCell"/>
</dbReference>
<feature type="transmembrane region" description="Helical" evidence="6">
    <location>
        <begin position="126"/>
        <end position="142"/>
    </location>
</feature>
<evidence type="ECO:0000256" key="5">
    <source>
        <dbReference type="ARBA" id="ARBA00023136"/>
    </source>
</evidence>
<feature type="transmembrane region" description="Helical" evidence="6">
    <location>
        <begin position="40"/>
        <end position="59"/>
    </location>
</feature>
<keyword evidence="4 6" id="KW-1133">Transmembrane helix</keyword>
<dbReference type="InterPro" id="IPR037185">
    <property type="entry name" value="EmrE-like"/>
</dbReference>
<feature type="transmembrane region" description="Helical" evidence="6">
    <location>
        <begin position="277"/>
        <end position="294"/>
    </location>
</feature>
<evidence type="ECO:0000256" key="1">
    <source>
        <dbReference type="ARBA" id="ARBA00004651"/>
    </source>
</evidence>
<keyword evidence="3 6" id="KW-0812">Transmembrane</keyword>
<sequence>MNLRHLWAAAGLLLSCLCWAGNALVARAVADSIPPMSLAFWRWSLALGLLLPFVARPLWTLRVQIRAAGWRLWLVAVLGIASYNSLLYHAAHSTSAINITLLNTCLPLATFLGAGLLLGEWPARRAWFGMAVAAAGLLLLIGRGELATFRALDFYPGDLLMLLAVAAWALYSLLMRLWGPRFGLPPLPLLGVMILFGLGMMLPFYLFELLRVGGFAPTAGNLAAIGYTALFASLLAYLAWNHGLKVLGAARASLFSYLMPVFAALLAWLLLDERLAFYHWLGGALIFAGLLLATRPVRSVADLQRSAE</sequence>
<dbReference type="InterPro" id="IPR051258">
    <property type="entry name" value="Diverse_Substrate_Transporter"/>
</dbReference>
<evidence type="ECO:0000313" key="9">
    <source>
        <dbReference type="EMBL" id="SDT28229.1"/>
    </source>
</evidence>
<feature type="transmembrane region" description="Helical" evidence="6">
    <location>
        <begin position="186"/>
        <end position="207"/>
    </location>
</feature>
<dbReference type="OrthoDB" id="4167046at2"/>
<reference evidence="10" key="1">
    <citation type="submission" date="2016-10" db="EMBL/GenBank/DDBJ databases">
        <authorList>
            <person name="Varghese N."/>
            <person name="Submissions S."/>
        </authorList>
    </citation>
    <scope>NUCLEOTIDE SEQUENCE [LARGE SCALE GENOMIC DNA]</scope>
    <source>
        <strain evidence="10">KCTC 32247</strain>
    </source>
</reference>
<feature type="transmembrane region" description="Helical" evidence="6">
    <location>
        <begin position="71"/>
        <end position="91"/>
    </location>
</feature>
<name>A0A1H1Z3Q1_9PSED</name>
<dbReference type="InterPro" id="IPR000620">
    <property type="entry name" value="EamA_dom"/>
</dbReference>
<dbReference type="EMBL" id="LT629751">
    <property type="protein sequence ID" value="SDT28229.1"/>
    <property type="molecule type" value="Genomic_DNA"/>
</dbReference>
<keyword evidence="7" id="KW-0732">Signal</keyword>
<dbReference type="PANTHER" id="PTHR42920:SF11">
    <property type="entry name" value="INNER MEMBRANE PROTEIN YTFF"/>
    <property type="match status" value="1"/>
</dbReference>
<dbReference type="STRING" id="1392877.SAMN05216221_4065"/>
<keyword evidence="2" id="KW-1003">Cell membrane</keyword>
<feature type="chain" id="PRO_5009267264" evidence="7">
    <location>
        <begin position="21"/>
        <end position="308"/>
    </location>
</feature>
<comment type="subcellular location">
    <subcellularLocation>
        <location evidence="1">Cell membrane</location>
        <topology evidence="1">Multi-pass membrane protein</topology>
    </subcellularLocation>
</comment>
<dbReference type="PANTHER" id="PTHR42920">
    <property type="entry name" value="OS03G0707200 PROTEIN-RELATED"/>
    <property type="match status" value="1"/>
</dbReference>
<feature type="transmembrane region" description="Helical" evidence="6">
    <location>
        <begin position="154"/>
        <end position="174"/>
    </location>
</feature>
<dbReference type="PROSITE" id="PS51257">
    <property type="entry name" value="PROKAR_LIPOPROTEIN"/>
    <property type="match status" value="1"/>
</dbReference>
<evidence type="ECO:0000256" key="2">
    <source>
        <dbReference type="ARBA" id="ARBA00022475"/>
    </source>
</evidence>
<gene>
    <name evidence="9" type="ORF">SAMN05216221_4065</name>
</gene>
<evidence type="ECO:0000256" key="7">
    <source>
        <dbReference type="SAM" id="SignalP"/>
    </source>
</evidence>
<evidence type="ECO:0000259" key="8">
    <source>
        <dbReference type="Pfam" id="PF00892"/>
    </source>
</evidence>